<feature type="binding site" evidence="7">
    <location>
        <begin position="16"/>
        <end position="18"/>
    </location>
    <ligand>
        <name>FMN</name>
        <dbReference type="ChEBI" id="CHEBI:58210"/>
    </ligand>
</feature>
<keyword evidence="10" id="KW-1185">Reference proteome</keyword>
<comment type="caution">
    <text evidence="7">Lacks conserved residue(s) required for the propagation of feature annotation.</text>
</comment>
<dbReference type="SUPFAM" id="SSF52507">
    <property type="entry name" value="Homo-oligomeric flavin-containing Cys decarboxylases, HFCD"/>
    <property type="match status" value="1"/>
</dbReference>
<evidence type="ECO:0000256" key="6">
    <source>
        <dbReference type="ARBA" id="ARBA00060793"/>
    </source>
</evidence>
<dbReference type="HAMAP" id="MF_01984">
    <property type="entry name" value="ubiX_pad"/>
    <property type="match status" value="1"/>
</dbReference>
<protein>
    <recommendedName>
        <fullName evidence="7">Flavin prenyltransferase UbiX</fullName>
        <ecNumber evidence="7">2.5.1.129</ecNumber>
    </recommendedName>
</protein>
<comment type="caution">
    <text evidence="9">The sequence shown here is derived from an EMBL/GenBank/DDBJ whole genome shotgun (WGS) entry which is preliminary data.</text>
</comment>
<dbReference type="FunFam" id="3.40.50.1950:FF:000001">
    <property type="entry name" value="Flavin prenyltransferase UbiX"/>
    <property type="match status" value="1"/>
</dbReference>
<evidence type="ECO:0000256" key="2">
    <source>
        <dbReference type="ARBA" id="ARBA00022630"/>
    </source>
</evidence>
<comment type="similarity">
    <text evidence="6 7">Belongs to the UbiX/PAD1 family.</text>
</comment>
<evidence type="ECO:0000256" key="5">
    <source>
        <dbReference type="ARBA" id="ARBA00050612"/>
    </source>
</evidence>
<gene>
    <name evidence="7" type="primary">ubiX</name>
    <name evidence="9" type="ORF">CLV54_1269</name>
</gene>
<dbReference type="RefSeq" id="WP_100344079.1">
    <property type="nucleotide sequence ID" value="NZ_PGFB01000002.1"/>
</dbReference>
<dbReference type="InterPro" id="IPR004507">
    <property type="entry name" value="UbiX-like"/>
</dbReference>
<proteinExistence type="inferred from homology"/>
<feature type="binding site" evidence="7">
    <location>
        <begin position="94"/>
        <end position="97"/>
    </location>
    <ligand>
        <name>FMN</name>
        <dbReference type="ChEBI" id="CHEBI:58210"/>
    </ligand>
</feature>
<evidence type="ECO:0000256" key="1">
    <source>
        <dbReference type="ARBA" id="ARBA00022602"/>
    </source>
</evidence>
<dbReference type="EC" id="2.5.1.129" evidence="7"/>
<feature type="binding site" evidence="7">
    <location>
        <position position="175"/>
    </location>
    <ligand>
        <name>dimethylallyl phosphate</name>
        <dbReference type="ChEBI" id="CHEBI:88052"/>
    </ligand>
</feature>
<dbReference type="PANTHER" id="PTHR43374">
    <property type="entry name" value="FLAVIN PRENYLTRANSFERASE"/>
    <property type="match status" value="1"/>
</dbReference>
<feature type="binding site" evidence="7">
    <location>
        <position position="43"/>
    </location>
    <ligand>
        <name>FMN</name>
        <dbReference type="ChEBI" id="CHEBI:58210"/>
    </ligand>
</feature>
<dbReference type="InterPro" id="IPR036551">
    <property type="entry name" value="Flavin_trans-like"/>
</dbReference>
<sequence length="202" mass="21348">MTLPAQRRRVVVGITGASGAVYGIRTLQICREIDDVEVHLVISRGSRSTIHAETGMSVSAVADLADVVYSNDDLGAAISSGSFTTAGMIVAPCSIKTLSAIANSYADGLISRSADVALKERRPLVLMVRETPLHRGHLRLLSLAADSGAVIYPPVPSFYTRPGSLDEMVDHTCRRALQQLGVTTPEMAVWRGMDAGGGFPGA</sequence>
<dbReference type="Pfam" id="PF02441">
    <property type="entry name" value="Flavoprotein"/>
    <property type="match status" value="1"/>
</dbReference>
<feature type="domain" description="Flavoprotein" evidence="8">
    <location>
        <begin position="9"/>
        <end position="171"/>
    </location>
</feature>
<keyword evidence="3 7" id="KW-0288">FMN</keyword>
<dbReference type="OrthoDB" id="9781577at2"/>
<dbReference type="PANTHER" id="PTHR43374:SF1">
    <property type="entry name" value="FLAVIN PRENYLTRANSFERASE PAD1, MITOCHONDRIAL"/>
    <property type="match status" value="1"/>
</dbReference>
<keyword evidence="4 7" id="KW-0808">Transferase</keyword>
<reference evidence="9 10" key="1">
    <citation type="submission" date="2017-11" db="EMBL/GenBank/DDBJ databases">
        <title>Genomic Encyclopedia of Archaeal and Bacterial Type Strains, Phase II (KMG-II): From Individual Species to Whole Genera.</title>
        <authorList>
            <person name="Goeker M."/>
        </authorList>
    </citation>
    <scope>NUCLEOTIDE SEQUENCE [LARGE SCALE GENOMIC DNA]</scope>
    <source>
        <strain evidence="9 10">DSM 25625</strain>
    </source>
</reference>
<feature type="binding site" evidence="7">
    <location>
        <position position="129"/>
    </location>
    <ligand>
        <name>FMN</name>
        <dbReference type="ChEBI" id="CHEBI:58210"/>
    </ligand>
</feature>
<dbReference type="Gene3D" id="3.40.50.1950">
    <property type="entry name" value="Flavin prenyltransferase-like"/>
    <property type="match status" value="1"/>
</dbReference>
<dbReference type="AlphaFoldDB" id="A0A2M9BZS8"/>
<keyword evidence="2 7" id="KW-0285">Flavoprotein</keyword>
<feature type="binding site" evidence="7">
    <location>
        <position position="159"/>
    </location>
    <ligand>
        <name>dimethylallyl phosphate</name>
        <dbReference type="ChEBI" id="CHEBI:88052"/>
    </ligand>
</feature>
<accession>A0A2M9BZS8</accession>
<dbReference type="InterPro" id="IPR003382">
    <property type="entry name" value="Flavoprotein"/>
</dbReference>
<dbReference type="Proteomes" id="UP000230161">
    <property type="component" value="Unassembled WGS sequence"/>
</dbReference>
<comment type="function">
    <text evidence="7">Flavin prenyltransferase that catalyzes the synthesis of the prenylated FMN cofactor (prenyl-FMN) for 4-hydroxy-3-polyprenylbenzoic acid decarboxylase UbiD. The prenyltransferase is metal-independent and links a dimethylallyl moiety from dimethylallyl monophosphate (DMAP) to the flavin N5 and C6 atoms of FMN.</text>
</comment>
<dbReference type="NCBIfam" id="TIGR00421">
    <property type="entry name" value="ubiX_pad"/>
    <property type="match status" value="1"/>
</dbReference>
<keyword evidence="1 7" id="KW-0637">Prenyltransferase</keyword>
<evidence type="ECO:0000259" key="8">
    <source>
        <dbReference type="Pfam" id="PF02441"/>
    </source>
</evidence>
<dbReference type="EMBL" id="PGFB01000002">
    <property type="protein sequence ID" value="PJJ63599.1"/>
    <property type="molecule type" value="Genomic_DNA"/>
</dbReference>
<evidence type="ECO:0000256" key="3">
    <source>
        <dbReference type="ARBA" id="ARBA00022643"/>
    </source>
</evidence>
<evidence type="ECO:0000313" key="10">
    <source>
        <dbReference type="Proteomes" id="UP000230161"/>
    </source>
</evidence>
<name>A0A2M9BZS8_9MICO</name>
<dbReference type="NCBIfam" id="NF004685">
    <property type="entry name" value="PRK06029.1"/>
    <property type="match status" value="1"/>
</dbReference>
<dbReference type="GO" id="GO:0106141">
    <property type="term" value="F:flavin prenyltransferase activity"/>
    <property type="evidence" value="ECO:0007669"/>
    <property type="project" value="UniProtKB-EC"/>
</dbReference>
<organism evidence="9 10">
    <name type="scientific">Compostimonas suwonensis</name>
    <dbReference type="NCBI Taxonomy" id="1048394"/>
    <lineage>
        <taxon>Bacteria</taxon>
        <taxon>Bacillati</taxon>
        <taxon>Actinomycetota</taxon>
        <taxon>Actinomycetes</taxon>
        <taxon>Micrococcales</taxon>
        <taxon>Microbacteriaceae</taxon>
        <taxon>Compostimonas</taxon>
    </lineage>
</organism>
<evidence type="ECO:0000256" key="4">
    <source>
        <dbReference type="ARBA" id="ARBA00022679"/>
    </source>
</evidence>
<comment type="catalytic activity">
    <reaction evidence="5 7">
        <text>dimethylallyl phosphate + FMNH2 = prenylated FMNH2 + phosphate</text>
        <dbReference type="Rhea" id="RHEA:37743"/>
        <dbReference type="ChEBI" id="CHEBI:43474"/>
        <dbReference type="ChEBI" id="CHEBI:57618"/>
        <dbReference type="ChEBI" id="CHEBI:87467"/>
        <dbReference type="ChEBI" id="CHEBI:88052"/>
        <dbReference type="EC" id="2.5.1.129"/>
    </reaction>
</comment>
<evidence type="ECO:0000313" key="9">
    <source>
        <dbReference type="EMBL" id="PJJ63599.1"/>
    </source>
</evidence>
<dbReference type="GO" id="GO:0016831">
    <property type="term" value="F:carboxy-lyase activity"/>
    <property type="evidence" value="ECO:0007669"/>
    <property type="project" value="TreeGrafter"/>
</dbReference>
<evidence type="ECO:0000256" key="7">
    <source>
        <dbReference type="HAMAP-Rule" id="MF_01984"/>
    </source>
</evidence>